<gene>
    <name evidence="5" type="ORF">M1L60_14490</name>
</gene>
<dbReference type="PANTHER" id="PTHR47957">
    <property type="entry name" value="ATP-DEPENDENT HELICASE HRQ1"/>
    <property type="match status" value="1"/>
</dbReference>
<evidence type="ECO:0000313" key="5">
    <source>
        <dbReference type="EMBL" id="MCO8271803.1"/>
    </source>
</evidence>
<dbReference type="Proteomes" id="UP001523369">
    <property type="component" value="Unassembled WGS sequence"/>
</dbReference>
<reference evidence="5 6" key="1">
    <citation type="submission" date="2022-06" db="EMBL/GenBank/DDBJ databases">
        <title>New Species of the Genus Actinoplanes, ActinopZanes ferrugineus.</title>
        <authorList>
            <person name="Ding P."/>
        </authorList>
    </citation>
    <scope>NUCLEOTIDE SEQUENCE [LARGE SCALE GENOMIC DNA]</scope>
    <source>
        <strain evidence="5 6">TRM88003</strain>
    </source>
</reference>
<keyword evidence="5" id="KW-0378">Hydrolase</keyword>
<keyword evidence="6" id="KW-1185">Reference proteome</keyword>
<dbReference type="PROSITE" id="PS51192">
    <property type="entry name" value="HELICASE_ATP_BIND_1"/>
    <property type="match status" value="1"/>
</dbReference>
<dbReference type="Pfam" id="PF00271">
    <property type="entry name" value="Helicase_C"/>
    <property type="match status" value="1"/>
</dbReference>
<evidence type="ECO:0000259" key="4">
    <source>
        <dbReference type="PROSITE" id="PS51194"/>
    </source>
</evidence>
<proteinExistence type="predicted"/>
<dbReference type="EMBL" id="JAMYJR010000013">
    <property type="protein sequence ID" value="MCO8271803.1"/>
    <property type="molecule type" value="Genomic_DNA"/>
</dbReference>
<dbReference type="InterPro" id="IPR027417">
    <property type="entry name" value="P-loop_NTPase"/>
</dbReference>
<name>A0ABT1DLT7_9ACTN</name>
<dbReference type="PROSITE" id="PS51194">
    <property type="entry name" value="HELICASE_CTER"/>
    <property type="match status" value="1"/>
</dbReference>
<keyword evidence="2" id="KW-0067">ATP-binding</keyword>
<dbReference type="InterPro" id="IPR001650">
    <property type="entry name" value="Helicase_C-like"/>
</dbReference>
<dbReference type="InterPro" id="IPR014001">
    <property type="entry name" value="Helicase_ATP-bd"/>
</dbReference>
<keyword evidence="5" id="KW-0347">Helicase</keyword>
<evidence type="ECO:0000259" key="3">
    <source>
        <dbReference type="PROSITE" id="PS51192"/>
    </source>
</evidence>
<dbReference type="PANTHER" id="PTHR47957:SF3">
    <property type="entry name" value="ATP-DEPENDENT HELICASE HRQ1"/>
    <property type="match status" value="1"/>
</dbReference>
<sequence>MRPTVAADSLRRNLTQYLTTTFGLSEMLMRYGLERFLSHPEQGVFRGPYLRVRMPFRTAEDEWRDALEWAPKEFGPYVHQAAAFRRLSTKGKSAEPALITTGTGSGKTESFLIPVLDHCQRRRELGRGGVKAILLYPMNALATDQTQRINEMLDDPALNRITAGLYIGDVAAVEYPHVMTKRSEMRRNPPDILITNYKMLDLLLQRADDLPLWDGAEPAYVVLDEFHTYDGAQGTDVAMLLRRLASALKLDEPGRPLGSICPVATSATLGEGGGKDGREAIREVAEQVFGVPFDEDSLVGESRYSAAEFLQRQNFGLPLPDPEHLADLDDNDPLLMQQVAELLLGERCADDPIRLGELLREHPLTRALLDSLGTEARTFDEIIEVLPRKNVTGWGSPMRTPPEVTAKALARFVGLLSRAKKLGKDGKHRPLLNIETHLWVRSVSRLLRGVERAATFGWDGEPARAFDPSAPEIDAVIADNRFARLPAVFCRHCGRSGWSAVSPERHPEDLATEPDKIYRSSVGRDKRRVRALIAATEDEVKAAVANTANRHKNLHVLEYGRHVRPFDPAKDHDLGDDALAVLVDMGSIDAAGKDRCPSCEMDGGIRFLGAGLATLASVAVTQLFTGGELSLAERKTLLFNDSVQDAAHRAGFVANRSHSFSLRALLTSRLTAGQPVTLDELITDMIGAAAKRDVLSAVVPPDLYDQPGVDELLGGESQGSDAAWVLVAERLAFAAIMEMGLRTRQGRTLELTRTAAVEVFLEDPKAAAVLCRDEYQRGEPGLFPPDDARYLAFLRGLLERLRTRGAIYHEWLLPYLKRGGRRWQIWGGRPQGLPAFPDGVSAPAFLMSAAQSKSMFDSIPARGGWYQDWTMRCLGLDANAASAYLARLLPTLAAAQVVSSGQTDDGNTVYGLLPGHIRVTRLDNESAVLAGIACDTCHWEQTEHPDRLDDWAGQPCRQYRCSGLLRKAPDDTAPDDYYRRLYLDSGVFRVVTGEHTGMLTRAQRETVEKRFRDGKHYTDPNVLSCTPTLEMGIDIGALSAVVLASLPAGPANYVQRAGRAGRTSGNALVLTLVGRSERERYYLTEPRDMIAGQIIPPGSFLSAVEILRRQYIAHLIDLAARDRLSGVLPLPRKAHVLFGPSGWLAGFVAAAQADGVRLADGFLSLFGDKLSDSAVRQVMKFADSGLAVRVAEAELVWDERSEDLRTRLKDIDQAAKTLVPSDPDHAREIRMLKSEARAVRRKLGELGAAPAHGTLVELGLLPNYALIDTRTSLEATLTWEERTGDDRRFHTEVRDYDRPAQQALTEIAPGNTYYVRGYKHEISGLDVGPADRPAYRQWRACARCGYVRTHLALEDTSPCPRCEDPGIADHGRLFNVLQPTRVLSRDKRDDATIRDDSDDRERRYYATTVAVDVDPAHIEKESWRHEQETFGVDYTRRAMVRRFNLGAQRFDRPAEFFAGEEVRVNPFHTCVSCGGTTVDGVAATSQTVLAQAAGTAVAVGGEHHRPWCPYRRSPDLEKHVELVLAHELETEALRILIPSTVDVIDERVVSFAAALRLGIAAEYGGDPAHLRMVRATMPDAKSGGTRNFVVVYDTQPQGTGYLDRLAPSDRFRAVMKKARAILMACVCQHEGRAACHRCLLRYARNDEFPLMSRLEALGVLERLLDNWQVRAGTRTNEISLVHQVESELELNFLRKLIQRADDPEAGMRFDRATDQNGARIADVRFTAPNGRDVTHWQMKLQNTIQGTRPDVLFRRMDAPSAPVAVYLDGFKYHASPEHNRLADDADKRARLRAHGYRVFAMTWDDIKNWQENQEADAWLPYAGLAQQAARGVYRQLAPDTEPDDLQRYVWTNPADLLMHFLANPDLDLWRHRASGTLGGLLQQPKAEKTLADSGSIGNGIRASLRGDSLPAPVKGLIGLFRTRDNADFPVTLVIDQRAKPPVFSALTVIDDRPATVTTPHHKTQWARWLWWANIVQFLDGTGDGVQLAQSVLESFDPALLAVSEGTGLMAAQRAFDLDEETATWLGVAPDAPPVEPPVADEADPAWQQVLRYVDSGEPELERLMFALVKFNLPVPVVGYELGDQAWMAEFAWPDRRLAIVLAGDEDDPETDDRDKAYHAAGWHARTAVDWSADDLAELIGTTKGTHG</sequence>
<dbReference type="Pfam" id="PF00270">
    <property type="entry name" value="DEAD"/>
    <property type="match status" value="1"/>
</dbReference>
<dbReference type="RefSeq" id="WP_253237922.1">
    <property type="nucleotide sequence ID" value="NZ_JAMYJR010000013.1"/>
</dbReference>
<dbReference type="Gene3D" id="3.40.50.300">
    <property type="entry name" value="P-loop containing nucleotide triphosphate hydrolases"/>
    <property type="match status" value="2"/>
</dbReference>
<protein>
    <submittedName>
        <fullName evidence="5">DEAD/DEAH box helicase</fullName>
    </submittedName>
</protein>
<evidence type="ECO:0000256" key="1">
    <source>
        <dbReference type="ARBA" id="ARBA00022741"/>
    </source>
</evidence>
<organism evidence="5 6">
    <name type="scientific">Paractinoplanes aksuensis</name>
    <dbReference type="NCBI Taxonomy" id="2939490"/>
    <lineage>
        <taxon>Bacteria</taxon>
        <taxon>Bacillati</taxon>
        <taxon>Actinomycetota</taxon>
        <taxon>Actinomycetes</taxon>
        <taxon>Micromonosporales</taxon>
        <taxon>Micromonosporaceae</taxon>
        <taxon>Paractinoplanes</taxon>
    </lineage>
</organism>
<accession>A0ABT1DLT7</accession>
<evidence type="ECO:0000313" key="6">
    <source>
        <dbReference type="Proteomes" id="UP001523369"/>
    </source>
</evidence>
<dbReference type="GO" id="GO:0004386">
    <property type="term" value="F:helicase activity"/>
    <property type="evidence" value="ECO:0007669"/>
    <property type="project" value="UniProtKB-KW"/>
</dbReference>
<feature type="domain" description="Helicase C-terminal" evidence="4">
    <location>
        <begin position="921"/>
        <end position="1124"/>
    </location>
</feature>
<dbReference type="SMART" id="SM00490">
    <property type="entry name" value="HELICc"/>
    <property type="match status" value="1"/>
</dbReference>
<dbReference type="InterPro" id="IPR018973">
    <property type="entry name" value="MZB"/>
</dbReference>
<comment type="caution">
    <text evidence="5">The sequence shown here is derived from an EMBL/GenBank/DDBJ whole genome shotgun (WGS) entry which is preliminary data.</text>
</comment>
<dbReference type="SMART" id="SM00487">
    <property type="entry name" value="DEXDc"/>
    <property type="match status" value="1"/>
</dbReference>
<dbReference type="Pfam" id="PF09369">
    <property type="entry name" value="MZB"/>
    <property type="match status" value="1"/>
</dbReference>
<evidence type="ECO:0000256" key="2">
    <source>
        <dbReference type="ARBA" id="ARBA00022840"/>
    </source>
</evidence>
<dbReference type="InterPro" id="IPR011545">
    <property type="entry name" value="DEAD/DEAH_box_helicase_dom"/>
</dbReference>
<dbReference type="SUPFAM" id="SSF52540">
    <property type="entry name" value="P-loop containing nucleoside triphosphate hydrolases"/>
    <property type="match status" value="2"/>
</dbReference>
<keyword evidence="1" id="KW-0547">Nucleotide-binding</keyword>
<feature type="domain" description="Helicase ATP-binding" evidence="3">
    <location>
        <begin position="88"/>
        <end position="287"/>
    </location>
</feature>